<dbReference type="EMBL" id="MH576973">
    <property type="protein sequence ID" value="AXH67858.1"/>
    <property type="molecule type" value="Genomic_DNA"/>
</dbReference>
<sequence>MTLRLKVFGFEVVRVELEIPEVDSRSVTPIQRVVKGTSNWWVKRMNA</sequence>
<dbReference type="InterPro" id="IPR055852">
    <property type="entry name" value="DUF7429"/>
</dbReference>
<evidence type="ECO:0000313" key="1">
    <source>
        <dbReference type="EMBL" id="AXH67858.1"/>
    </source>
</evidence>
<dbReference type="RefSeq" id="YP_010013282.1">
    <property type="nucleotide sequence ID" value="NC_053510.1"/>
</dbReference>
<accession>A0A345MBI7</accession>
<reference evidence="2" key="1">
    <citation type="submission" date="2018-07" db="EMBL/GenBank/DDBJ databases">
        <authorList>
            <person name="Quirk P.G."/>
            <person name="Krulwich T.A."/>
        </authorList>
    </citation>
    <scope>NUCLEOTIDE SEQUENCE [LARGE SCALE GENOMIC DNA]</scope>
</reference>
<name>A0A345MBI7_9CAUD</name>
<proteinExistence type="predicted"/>
<evidence type="ECO:0000313" key="2">
    <source>
        <dbReference type="Proteomes" id="UP000258832"/>
    </source>
</evidence>
<dbReference type="KEGG" id="vg:63209865"/>
<dbReference type="Proteomes" id="UP000258832">
    <property type="component" value="Segment"/>
</dbReference>
<protein>
    <submittedName>
        <fullName evidence="1">Uncharacterized protein</fullName>
    </submittedName>
</protein>
<gene>
    <name evidence="1" type="primary">52</name>
    <name evidence="1" type="ORF">SEA_BROMDEN_52</name>
</gene>
<keyword evidence="2" id="KW-1185">Reference proteome</keyword>
<dbReference type="GeneID" id="63209865"/>
<organism evidence="1 2">
    <name type="scientific">Mycobacterium phage Bromden</name>
    <dbReference type="NCBI Taxonomy" id="2283252"/>
    <lineage>
        <taxon>Viruses</taxon>
        <taxon>Duplodnaviria</taxon>
        <taxon>Heunggongvirae</taxon>
        <taxon>Uroviricota</taxon>
        <taxon>Caudoviricetes</taxon>
        <taxon>Vilmaviridae</taxon>
        <taxon>Lclasvirinae</taxon>
        <taxon>Bromdenvirus</taxon>
        <taxon>Bromdenvirus bromden</taxon>
    </lineage>
</organism>
<dbReference type="Pfam" id="PF24206">
    <property type="entry name" value="DUF7429"/>
    <property type="match status" value="1"/>
</dbReference>